<reference evidence="3 4" key="1">
    <citation type="journal article" date="2019" name="Int. J. Syst. Evol. Microbiol.">
        <title>Capsulimonas corticalis gen. nov., sp. nov., an aerobic capsulated bacterium, of a novel bacterial order, Capsulimonadales ord. nov., of the class Armatimonadia of the phylum Armatimonadetes.</title>
        <authorList>
            <person name="Li J."/>
            <person name="Kudo C."/>
            <person name="Tonouchi A."/>
        </authorList>
    </citation>
    <scope>NUCLEOTIDE SEQUENCE [LARGE SCALE GENOMIC DNA]</scope>
    <source>
        <strain evidence="3 4">AX-7</strain>
    </source>
</reference>
<evidence type="ECO:0000313" key="3">
    <source>
        <dbReference type="EMBL" id="BDI33676.1"/>
    </source>
</evidence>
<organism evidence="3 4">
    <name type="scientific">Capsulimonas corticalis</name>
    <dbReference type="NCBI Taxonomy" id="2219043"/>
    <lineage>
        <taxon>Bacteria</taxon>
        <taxon>Bacillati</taxon>
        <taxon>Armatimonadota</taxon>
        <taxon>Armatimonadia</taxon>
        <taxon>Capsulimonadales</taxon>
        <taxon>Capsulimonadaceae</taxon>
        <taxon>Capsulimonas</taxon>
    </lineage>
</organism>
<accession>A0A402D0B2</accession>
<keyword evidence="4" id="KW-1185">Reference proteome</keyword>
<evidence type="ECO:0000256" key="1">
    <source>
        <dbReference type="SAM" id="MobiDB-lite"/>
    </source>
</evidence>
<feature type="region of interest" description="Disordered" evidence="1">
    <location>
        <begin position="86"/>
        <end position="115"/>
    </location>
</feature>
<dbReference type="AlphaFoldDB" id="A0A402D0B2"/>
<evidence type="ECO:0000313" key="4">
    <source>
        <dbReference type="Proteomes" id="UP000287394"/>
    </source>
</evidence>
<feature type="compositionally biased region" description="Basic and acidic residues" evidence="1">
    <location>
        <begin position="88"/>
        <end position="104"/>
    </location>
</feature>
<gene>
    <name evidence="3" type="ORF">CCAX7_57270</name>
</gene>
<protein>
    <submittedName>
        <fullName evidence="3">Uncharacterized protein</fullName>
    </submittedName>
</protein>
<dbReference type="KEGG" id="ccot:CCAX7_57270"/>
<dbReference type="RefSeq" id="WP_119322997.1">
    <property type="nucleotide sequence ID" value="NZ_AP025739.1"/>
</dbReference>
<proteinExistence type="predicted"/>
<dbReference type="EMBL" id="AP025739">
    <property type="protein sequence ID" value="BDI33676.1"/>
    <property type="molecule type" value="Genomic_DNA"/>
</dbReference>
<dbReference type="InterPro" id="IPR025711">
    <property type="entry name" value="PepSY"/>
</dbReference>
<dbReference type="Gene3D" id="3.10.450.40">
    <property type="match status" value="1"/>
</dbReference>
<feature type="chain" id="PRO_5043433745" evidence="2">
    <location>
        <begin position="27"/>
        <end position="115"/>
    </location>
</feature>
<sequence length="115" mass="11939">METSKMIRGLQAAVALAAFGLSAAGAATPPKPKITSAQAEAAAVRKVPGKAMSSKYEFEDGRWQYAVIVKGKDGLYEVEVSSSTGKVLDQEKTSAAEESKEAAADKAAAAKHPVK</sequence>
<feature type="signal peptide" evidence="2">
    <location>
        <begin position="1"/>
        <end position="26"/>
    </location>
</feature>
<keyword evidence="2" id="KW-0732">Signal</keyword>
<name>A0A402D0B2_9BACT</name>
<dbReference type="Proteomes" id="UP000287394">
    <property type="component" value="Chromosome"/>
</dbReference>
<evidence type="ECO:0000256" key="2">
    <source>
        <dbReference type="SAM" id="SignalP"/>
    </source>
</evidence>
<dbReference type="Pfam" id="PF03413">
    <property type="entry name" value="PepSY"/>
    <property type="match status" value="1"/>
</dbReference>
<feature type="compositionally biased region" description="Low complexity" evidence="1">
    <location>
        <begin position="105"/>
        <end position="115"/>
    </location>
</feature>